<keyword evidence="6" id="KW-1185">Reference proteome</keyword>
<evidence type="ECO:0000256" key="4">
    <source>
        <dbReference type="PIRSR" id="PIRSR610708-1"/>
    </source>
</evidence>
<comment type="caution">
    <text evidence="5">The sequence shown here is derived from an EMBL/GenBank/DDBJ whole genome shotgun (WGS) entry which is preliminary data.</text>
</comment>
<dbReference type="Gene3D" id="3.40.50.1000">
    <property type="entry name" value="HAD superfamily/HAD-like"/>
    <property type="match status" value="1"/>
</dbReference>
<evidence type="ECO:0000313" key="6">
    <source>
        <dbReference type="Proteomes" id="UP000233343"/>
    </source>
</evidence>
<evidence type="ECO:0000313" key="5">
    <source>
        <dbReference type="EMBL" id="PKG28917.1"/>
    </source>
</evidence>
<evidence type="ECO:0000256" key="3">
    <source>
        <dbReference type="PIRNR" id="PIRNR021362"/>
    </source>
</evidence>
<dbReference type="InterPro" id="IPR023214">
    <property type="entry name" value="HAD_sf"/>
</dbReference>
<dbReference type="Pfam" id="PF06941">
    <property type="entry name" value="NT5C"/>
    <property type="match status" value="1"/>
</dbReference>
<dbReference type="RefSeq" id="WP_066201254.1">
    <property type="nucleotide sequence ID" value="NZ_CP194732.1"/>
</dbReference>
<keyword evidence="2 3" id="KW-0378">Hydrolase</keyword>
<dbReference type="PANTHER" id="PTHR35134">
    <property type="entry name" value="NUCLEOTIDASE YQFW-RELATED"/>
    <property type="match status" value="1"/>
</dbReference>
<name>A0A2N0ZHD8_9BACI</name>
<dbReference type="InterPro" id="IPR009206">
    <property type="entry name" value="Nucleotidase_putative"/>
</dbReference>
<reference evidence="5 6" key="1">
    <citation type="journal article" date="2010" name="Int. J. Syst. Evol. Microbiol.">
        <title>Bacillus horneckiae sp. nov., isolated from a spacecraft-assembly clean room.</title>
        <authorList>
            <person name="Vaishampayan P."/>
            <person name="Probst A."/>
            <person name="Krishnamurthi S."/>
            <person name="Ghosh S."/>
            <person name="Osman S."/>
            <person name="McDowall A."/>
            <person name="Ruckmani A."/>
            <person name="Mayilraj S."/>
            <person name="Venkateswaran K."/>
        </authorList>
    </citation>
    <scope>NUCLEOTIDE SEQUENCE [LARGE SCALE GENOMIC DNA]</scope>
    <source>
        <strain evidence="6">1PO1SC</strain>
    </source>
</reference>
<feature type="active site" description="Nucleophile" evidence="4">
    <location>
        <position position="8"/>
    </location>
</feature>
<sequence>MKKRFGIDIDGTVTSPASMIPFLNKAFGLELTLDDVKQYDLYPLVDIAPDEFDQWFKESEPEIYRTSTIADGAKQVLNKWKNEHELYFISARNAELLEVTEKWFLEHTLEFHHIELIGTHHKIQAAKEYKVDIFFEDKHDNAVMIHEECQIPVILFDTPYNRDPIPNGVIRVHSWEEAYEWVEQWLKVGAK</sequence>
<dbReference type="SUPFAM" id="SSF56784">
    <property type="entry name" value="HAD-like"/>
    <property type="match status" value="1"/>
</dbReference>
<protein>
    <recommendedName>
        <fullName evidence="3">Nucleotidase</fullName>
        <ecNumber evidence="3">3.1.3.-</ecNumber>
    </recommendedName>
</protein>
<dbReference type="InterPro" id="IPR010708">
    <property type="entry name" value="5'(3')-deoxyribonucleotidase"/>
</dbReference>
<accession>A0A2N0ZHD8</accession>
<dbReference type="EMBL" id="PISD01000021">
    <property type="protein sequence ID" value="PKG28917.1"/>
    <property type="molecule type" value="Genomic_DNA"/>
</dbReference>
<dbReference type="InterPro" id="IPR036412">
    <property type="entry name" value="HAD-like_sf"/>
</dbReference>
<evidence type="ECO:0000256" key="2">
    <source>
        <dbReference type="ARBA" id="ARBA00022801"/>
    </source>
</evidence>
<dbReference type="PIRSF" id="PIRSF021362">
    <property type="entry name" value="UCP021362_HAD"/>
    <property type="match status" value="1"/>
</dbReference>
<evidence type="ECO:0000256" key="1">
    <source>
        <dbReference type="ARBA" id="ARBA00009589"/>
    </source>
</evidence>
<dbReference type="EC" id="3.1.3.-" evidence="3"/>
<dbReference type="GO" id="GO:0009264">
    <property type="term" value="P:deoxyribonucleotide catabolic process"/>
    <property type="evidence" value="ECO:0007669"/>
    <property type="project" value="InterPro"/>
</dbReference>
<feature type="active site" description="Proton donor" evidence="4">
    <location>
        <position position="10"/>
    </location>
</feature>
<proteinExistence type="inferred from homology"/>
<dbReference type="InterPro" id="IPR052419">
    <property type="entry name" value="5_3-deoxyribonucleotidase-like"/>
</dbReference>
<dbReference type="PANTHER" id="PTHR35134:SF2">
    <property type="entry name" value="NUCLEOTIDASE YQFW-RELATED"/>
    <property type="match status" value="1"/>
</dbReference>
<gene>
    <name evidence="5" type="ORF">CWS20_11230</name>
</gene>
<dbReference type="AlphaFoldDB" id="A0A2N0ZHD8"/>
<dbReference type="GO" id="GO:0008253">
    <property type="term" value="F:5'-nucleotidase activity"/>
    <property type="evidence" value="ECO:0007669"/>
    <property type="project" value="InterPro"/>
</dbReference>
<dbReference type="Proteomes" id="UP000233343">
    <property type="component" value="Unassembled WGS sequence"/>
</dbReference>
<organism evidence="5 6">
    <name type="scientific">Cytobacillus horneckiae</name>
    <dbReference type="NCBI Taxonomy" id="549687"/>
    <lineage>
        <taxon>Bacteria</taxon>
        <taxon>Bacillati</taxon>
        <taxon>Bacillota</taxon>
        <taxon>Bacilli</taxon>
        <taxon>Bacillales</taxon>
        <taxon>Bacillaceae</taxon>
        <taxon>Cytobacillus</taxon>
    </lineage>
</organism>
<comment type="similarity">
    <text evidence="1 3">Belongs to the 5'(3')-deoxyribonucleotidase family.</text>
</comment>